<gene>
    <name evidence="3" type="ORF">IDM40_00495</name>
</gene>
<proteinExistence type="predicted"/>
<keyword evidence="4" id="KW-1185">Reference proteome</keyword>
<accession>A0ABR9P022</accession>
<organism evidence="3 4">
    <name type="scientific">Nocardiopsis coralli</name>
    <dbReference type="NCBI Taxonomy" id="2772213"/>
    <lineage>
        <taxon>Bacteria</taxon>
        <taxon>Bacillati</taxon>
        <taxon>Actinomycetota</taxon>
        <taxon>Actinomycetes</taxon>
        <taxon>Streptosporangiales</taxon>
        <taxon>Nocardiopsidaceae</taxon>
        <taxon>Nocardiopsis</taxon>
    </lineage>
</organism>
<evidence type="ECO:0000256" key="1">
    <source>
        <dbReference type="SAM" id="SignalP"/>
    </source>
</evidence>
<dbReference type="Pfam" id="PF08666">
    <property type="entry name" value="SAF"/>
    <property type="match status" value="1"/>
</dbReference>
<evidence type="ECO:0000313" key="3">
    <source>
        <dbReference type="EMBL" id="MBE2997184.1"/>
    </source>
</evidence>
<evidence type="ECO:0000313" key="4">
    <source>
        <dbReference type="Proteomes" id="UP000806528"/>
    </source>
</evidence>
<evidence type="ECO:0000259" key="2">
    <source>
        <dbReference type="SMART" id="SM00858"/>
    </source>
</evidence>
<feature type="domain" description="SAF" evidence="2">
    <location>
        <begin position="26"/>
        <end position="87"/>
    </location>
</feature>
<comment type="caution">
    <text evidence="3">The sequence shown here is derived from an EMBL/GenBank/DDBJ whole genome shotgun (WGS) entry which is preliminary data.</text>
</comment>
<dbReference type="CDD" id="cd11614">
    <property type="entry name" value="SAF_CpaB_FlgA_like"/>
    <property type="match status" value="1"/>
</dbReference>
<reference evidence="3 4" key="1">
    <citation type="submission" date="2020-09" db="EMBL/GenBank/DDBJ databases">
        <title>Diversity and distribution of actinomycetes associated with coral in the coast of Hainan.</title>
        <authorList>
            <person name="Li F."/>
        </authorList>
    </citation>
    <scope>NUCLEOTIDE SEQUENCE [LARGE SCALE GENOMIC DNA]</scope>
    <source>
        <strain evidence="3 4">HNM0947</strain>
    </source>
</reference>
<name>A0ABR9P022_9ACTN</name>
<dbReference type="Proteomes" id="UP000806528">
    <property type="component" value="Unassembled WGS sequence"/>
</dbReference>
<dbReference type="InterPro" id="IPR013974">
    <property type="entry name" value="SAF"/>
</dbReference>
<sequence length="186" mass="18306">MLLAAALMAAGAALSVVALEQVDQRTPVLVAAADLPAGHQVGAEDVQVVEAAGLEGLPTLGEPEQAVGTTVTSPVTEGGLLSAEVLGGEGEQLGSDEATVGLQLEPGRAPSSLRPGAEVTVVLTGEGSDQSIPARVQALEGLTDEAAAGGVSVDLVVESTYAAQVARAAAEDEVSLVHTAQAGEAP</sequence>
<feature type="chain" id="PRO_5046069533" evidence="1">
    <location>
        <begin position="19"/>
        <end position="186"/>
    </location>
</feature>
<keyword evidence="1" id="KW-0732">Signal</keyword>
<protein>
    <submittedName>
        <fullName evidence="3">SAF domain-containing protein</fullName>
    </submittedName>
</protein>
<dbReference type="SMART" id="SM00858">
    <property type="entry name" value="SAF"/>
    <property type="match status" value="1"/>
</dbReference>
<dbReference type="EMBL" id="JADBGI010000001">
    <property type="protein sequence ID" value="MBE2997184.1"/>
    <property type="molecule type" value="Genomic_DNA"/>
</dbReference>
<feature type="signal peptide" evidence="1">
    <location>
        <begin position="1"/>
        <end position="18"/>
    </location>
</feature>